<comment type="caution">
    <text evidence="1">The sequence shown here is derived from an EMBL/GenBank/DDBJ whole genome shotgun (WGS) entry which is preliminary data.</text>
</comment>
<dbReference type="AlphaFoldDB" id="A0A425D3R8"/>
<accession>A0A425D3R8</accession>
<organism evidence="1 2">
    <name type="scientific">Aphanomyces astaci</name>
    <name type="common">Crayfish plague agent</name>
    <dbReference type="NCBI Taxonomy" id="112090"/>
    <lineage>
        <taxon>Eukaryota</taxon>
        <taxon>Sar</taxon>
        <taxon>Stramenopiles</taxon>
        <taxon>Oomycota</taxon>
        <taxon>Saprolegniomycetes</taxon>
        <taxon>Saprolegniales</taxon>
        <taxon>Verrucalvaceae</taxon>
        <taxon>Aphanomyces</taxon>
    </lineage>
</organism>
<gene>
    <name evidence="1" type="ORF">B5M09_012617</name>
</gene>
<sequence>GSLLGLHLQHNDATKGVLSCLELMLKQLTKTPTDAAAPTSAYSEWVQAALTGTGTAGLFAVLDSTGRVAPEDKAAFVQNLVTAADEASFRRAVRQFSKLCRQRAVVV</sequence>
<feature type="non-terminal residue" evidence="1">
    <location>
        <position position="1"/>
    </location>
</feature>
<dbReference type="Gene3D" id="1.25.10.10">
    <property type="entry name" value="Leucine-rich Repeat Variant"/>
    <property type="match status" value="1"/>
</dbReference>
<evidence type="ECO:0000313" key="2">
    <source>
        <dbReference type="Proteomes" id="UP000284702"/>
    </source>
</evidence>
<evidence type="ECO:0000313" key="1">
    <source>
        <dbReference type="EMBL" id="RQM23926.1"/>
    </source>
</evidence>
<dbReference type="VEuPathDB" id="FungiDB:H257_16424"/>
<dbReference type="InterPro" id="IPR011989">
    <property type="entry name" value="ARM-like"/>
</dbReference>
<protein>
    <submittedName>
        <fullName evidence="1">Uncharacterized protein</fullName>
    </submittedName>
</protein>
<dbReference type="Proteomes" id="UP000284702">
    <property type="component" value="Unassembled WGS sequence"/>
</dbReference>
<proteinExistence type="predicted"/>
<keyword evidence="2" id="KW-1185">Reference proteome</keyword>
<name>A0A425D3R8_APHAT</name>
<reference evidence="1" key="1">
    <citation type="submission" date="2018-07" db="EMBL/GenBank/DDBJ databases">
        <title>Annotation of Aphanomyces astaci genome assembly.</title>
        <authorList>
            <person name="Studholme D.J."/>
        </authorList>
    </citation>
    <scope>NUCLEOTIDE SEQUENCE [LARGE SCALE GENOMIC DNA]</scope>
    <source>
        <strain evidence="1">Pc</strain>
    </source>
</reference>
<dbReference type="EMBL" id="MZMZ02002844">
    <property type="protein sequence ID" value="RQM23926.1"/>
    <property type="molecule type" value="Genomic_DNA"/>
</dbReference>